<name>A0A3P7LE13_DIBLA</name>
<dbReference type="EMBL" id="UYRU01061633">
    <property type="protein sequence ID" value="VDN15165.1"/>
    <property type="molecule type" value="Genomic_DNA"/>
</dbReference>
<dbReference type="AlphaFoldDB" id="A0A3P7LE13"/>
<organism evidence="1 2">
    <name type="scientific">Dibothriocephalus latus</name>
    <name type="common">Fish tapeworm</name>
    <name type="synonym">Diphyllobothrium latum</name>
    <dbReference type="NCBI Taxonomy" id="60516"/>
    <lineage>
        <taxon>Eukaryota</taxon>
        <taxon>Metazoa</taxon>
        <taxon>Spiralia</taxon>
        <taxon>Lophotrochozoa</taxon>
        <taxon>Platyhelminthes</taxon>
        <taxon>Cestoda</taxon>
        <taxon>Eucestoda</taxon>
        <taxon>Diphyllobothriidea</taxon>
        <taxon>Diphyllobothriidae</taxon>
        <taxon>Dibothriocephalus</taxon>
    </lineage>
</organism>
<evidence type="ECO:0008006" key="3">
    <source>
        <dbReference type="Google" id="ProtNLM"/>
    </source>
</evidence>
<evidence type="ECO:0000313" key="2">
    <source>
        <dbReference type="Proteomes" id="UP000281553"/>
    </source>
</evidence>
<dbReference type="OrthoDB" id="6151446at2759"/>
<protein>
    <recommendedName>
        <fullName evidence="3">Endonuclease/exonuclease/phosphatase domain-containing protein</fullName>
    </recommendedName>
</protein>
<evidence type="ECO:0000313" key="1">
    <source>
        <dbReference type="EMBL" id="VDN15165.1"/>
    </source>
</evidence>
<proteinExistence type="predicted"/>
<sequence length="201" mass="22448">MRTAQLNRNQTLGIGSCNVRTSRAPGTQSLTVHNLYQYNVDVCCLSDFLTQGIIISGVNSHFALYHSGPHDSSGKHGVAIALSQKASRALLAWRPVTERMVYVRLKGHFTNISVVHRNKRLLTWYSNDGHTASEIDYILVNSRFRRWVHDSRSLRGAETGNAHGSDHVLAPPRLKAHLSSAPKMSRVRRLDVAKIRQTNTA</sequence>
<reference evidence="1 2" key="1">
    <citation type="submission" date="2018-11" db="EMBL/GenBank/DDBJ databases">
        <authorList>
            <consortium name="Pathogen Informatics"/>
        </authorList>
    </citation>
    <scope>NUCLEOTIDE SEQUENCE [LARGE SCALE GENOMIC DNA]</scope>
</reference>
<dbReference type="SUPFAM" id="SSF56219">
    <property type="entry name" value="DNase I-like"/>
    <property type="match status" value="1"/>
</dbReference>
<keyword evidence="2" id="KW-1185">Reference proteome</keyword>
<dbReference type="Proteomes" id="UP000281553">
    <property type="component" value="Unassembled WGS sequence"/>
</dbReference>
<dbReference type="InterPro" id="IPR036691">
    <property type="entry name" value="Endo/exonu/phosph_ase_sf"/>
</dbReference>
<gene>
    <name evidence="1" type="ORF">DILT_LOCUS10996</name>
</gene>
<accession>A0A3P7LE13</accession>
<dbReference type="Gene3D" id="3.60.10.10">
    <property type="entry name" value="Endonuclease/exonuclease/phosphatase"/>
    <property type="match status" value="2"/>
</dbReference>